<keyword evidence="3" id="KW-1185">Reference proteome</keyword>
<feature type="domain" description="RCK C-terminal" evidence="1">
    <location>
        <begin position="75"/>
        <end position="159"/>
    </location>
</feature>
<dbReference type="Pfam" id="PF25991">
    <property type="entry name" value="KhtT_N"/>
    <property type="match status" value="1"/>
</dbReference>
<accession>A0A0L6JRE1</accession>
<gene>
    <name evidence="2" type="ORF">Bccel_3622</name>
</gene>
<dbReference type="Gene3D" id="3.30.70.1450">
    <property type="entry name" value="Regulator of K+ conductance, C-terminal domain"/>
    <property type="match status" value="1"/>
</dbReference>
<dbReference type="PANTHER" id="PTHR30445">
    <property type="entry name" value="K(+)_H(+) ANTIPORTER SUBUNIT KHTT"/>
    <property type="match status" value="1"/>
</dbReference>
<reference evidence="3" key="1">
    <citation type="submission" date="2015-07" db="EMBL/GenBank/DDBJ databases">
        <title>Near-Complete Genome Sequence of the Cellulolytic Bacterium Bacteroides (Pseudobacteroides) cellulosolvens ATCC 35603.</title>
        <authorList>
            <person name="Dassa B."/>
            <person name="Utturkar S.M."/>
            <person name="Klingeman D.M."/>
            <person name="Hurt R.A."/>
            <person name="Keller M."/>
            <person name="Xu J."/>
            <person name="Reddy Y.H.K."/>
            <person name="Borovok I."/>
            <person name="Grinberg I.R."/>
            <person name="Lamed R."/>
            <person name="Zhivin O."/>
            <person name="Bayer E.A."/>
            <person name="Brown S.D."/>
        </authorList>
    </citation>
    <scope>NUCLEOTIDE SEQUENCE [LARGE SCALE GENOMIC DNA]</scope>
    <source>
        <strain evidence="3">DSM 2933</strain>
    </source>
</reference>
<dbReference type="Proteomes" id="UP000036923">
    <property type="component" value="Unassembled WGS sequence"/>
</dbReference>
<dbReference type="GO" id="GO:0008324">
    <property type="term" value="F:monoatomic cation transmembrane transporter activity"/>
    <property type="evidence" value="ECO:0007669"/>
    <property type="project" value="InterPro"/>
</dbReference>
<dbReference type="Pfam" id="PF02080">
    <property type="entry name" value="TrkA_C"/>
    <property type="match status" value="1"/>
</dbReference>
<dbReference type="PANTHER" id="PTHR30445:SF8">
    <property type="entry name" value="K(+)_H(+) ANTIPORTER SUBUNIT KHTT"/>
    <property type="match status" value="1"/>
</dbReference>
<dbReference type="InterPro" id="IPR026278">
    <property type="entry name" value="KhtT"/>
</dbReference>
<dbReference type="EMBL" id="LGTC01000001">
    <property type="protein sequence ID" value="KNY28348.1"/>
    <property type="molecule type" value="Genomic_DNA"/>
</dbReference>
<sequence>MSFFSETNLPGIGKKINCITHSKEKVSIILHHDGKRELYIMDKNNEPLAGISLLDEEARRFGAFLSGAVFKPKSLEYLENAMENIKIDWFKLGDDSPVIGKRIGSLGLRKKTQVSIIAIIKDGSYITNPSSDYIFEIGDTCVVIGNPKNFHSLLKIIRQTV</sequence>
<evidence type="ECO:0000259" key="1">
    <source>
        <dbReference type="PROSITE" id="PS51202"/>
    </source>
</evidence>
<name>A0A0L6JRE1_9FIRM</name>
<organism evidence="2 3">
    <name type="scientific">Pseudobacteroides cellulosolvens ATCC 35603 = DSM 2933</name>
    <dbReference type="NCBI Taxonomy" id="398512"/>
    <lineage>
        <taxon>Bacteria</taxon>
        <taxon>Bacillati</taxon>
        <taxon>Bacillota</taxon>
        <taxon>Clostridia</taxon>
        <taxon>Eubacteriales</taxon>
        <taxon>Oscillospiraceae</taxon>
        <taxon>Pseudobacteroides</taxon>
    </lineage>
</organism>
<dbReference type="PIRSF" id="PIRSF005028">
    <property type="entry name" value="KhtT"/>
    <property type="match status" value="1"/>
</dbReference>
<dbReference type="InterPro" id="IPR006037">
    <property type="entry name" value="RCK_C"/>
</dbReference>
<dbReference type="InterPro" id="IPR058776">
    <property type="entry name" value="KhtT-like_N"/>
</dbReference>
<protein>
    <submittedName>
        <fullName evidence="2">TrkA-C domain protein</fullName>
    </submittedName>
</protein>
<dbReference type="InterPro" id="IPR036721">
    <property type="entry name" value="RCK_C_sf"/>
</dbReference>
<comment type="caution">
    <text evidence="2">The sequence shown here is derived from an EMBL/GenBank/DDBJ whole genome shotgun (WGS) entry which is preliminary data.</text>
</comment>
<dbReference type="PROSITE" id="PS51202">
    <property type="entry name" value="RCK_C"/>
    <property type="match status" value="1"/>
</dbReference>
<dbReference type="eggNOG" id="COG0490">
    <property type="taxonomic scope" value="Bacteria"/>
</dbReference>
<evidence type="ECO:0000313" key="3">
    <source>
        <dbReference type="Proteomes" id="UP000036923"/>
    </source>
</evidence>
<dbReference type="STRING" id="398512.Bccel_3622"/>
<dbReference type="AlphaFoldDB" id="A0A0L6JRE1"/>
<dbReference type="SUPFAM" id="SSF116726">
    <property type="entry name" value="TrkA C-terminal domain-like"/>
    <property type="match status" value="1"/>
</dbReference>
<dbReference type="GO" id="GO:0006813">
    <property type="term" value="P:potassium ion transport"/>
    <property type="evidence" value="ECO:0007669"/>
    <property type="project" value="InterPro"/>
</dbReference>
<dbReference type="InterPro" id="IPR050144">
    <property type="entry name" value="AAE_transporter"/>
</dbReference>
<proteinExistence type="predicted"/>
<dbReference type="OrthoDB" id="67547at2"/>
<evidence type="ECO:0000313" key="2">
    <source>
        <dbReference type="EMBL" id="KNY28348.1"/>
    </source>
</evidence>
<dbReference type="RefSeq" id="WP_036938580.1">
    <property type="nucleotide sequence ID" value="NZ_JQKC01000007.1"/>
</dbReference>